<evidence type="ECO:0000313" key="1">
    <source>
        <dbReference type="EMBL" id="GLI55957.1"/>
    </source>
</evidence>
<dbReference type="Proteomes" id="UP001144471">
    <property type="component" value="Unassembled WGS sequence"/>
</dbReference>
<gene>
    <name evidence="1" type="ORF">PM10SUCC1_14710</name>
</gene>
<organism evidence="1 2">
    <name type="scientific">Propionigenium maris DSM 9537</name>
    <dbReference type="NCBI Taxonomy" id="1123000"/>
    <lineage>
        <taxon>Bacteria</taxon>
        <taxon>Fusobacteriati</taxon>
        <taxon>Fusobacteriota</taxon>
        <taxon>Fusobacteriia</taxon>
        <taxon>Fusobacteriales</taxon>
        <taxon>Fusobacteriaceae</taxon>
        <taxon>Propionigenium</taxon>
    </lineage>
</organism>
<protein>
    <submittedName>
        <fullName evidence="1">Uncharacterized protein</fullName>
    </submittedName>
</protein>
<dbReference type="AlphaFoldDB" id="A0A9W6GKN0"/>
<proteinExistence type="predicted"/>
<reference evidence="1" key="1">
    <citation type="submission" date="2022-12" db="EMBL/GenBank/DDBJ databases">
        <title>Reference genome sequencing for broad-spectrum identification of bacterial and archaeal isolates by mass spectrometry.</title>
        <authorList>
            <person name="Sekiguchi Y."/>
            <person name="Tourlousse D.M."/>
        </authorList>
    </citation>
    <scope>NUCLEOTIDE SEQUENCE</scope>
    <source>
        <strain evidence="1">10succ1</strain>
    </source>
</reference>
<evidence type="ECO:0000313" key="2">
    <source>
        <dbReference type="Proteomes" id="UP001144471"/>
    </source>
</evidence>
<keyword evidence="2" id="KW-1185">Reference proteome</keyword>
<comment type="caution">
    <text evidence="1">The sequence shown here is derived from an EMBL/GenBank/DDBJ whole genome shotgun (WGS) entry which is preliminary data.</text>
</comment>
<name>A0A9W6GKN0_9FUSO</name>
<sequence length="43" mass="4937">MVNIKIIECYICGNEFRSYGETCNEKEQVCSQCCSSGWCDMCK</sequence>
<dbReference type="EMBL" id="BSDY01000006">
    <property type="protein sequence ID" value="GLI55957.1"/>
    <property type="molecule type" value="Genomic_DNA"/>
</dbReference>
<accession>A0A9W6GKN0</accession>